<feature type="region of interest" description="Disordered" evidence="1">
    <location>
        <begin position="180"/>
        <end position="205"/>
    </location>
</feature>
<feature type="compositionally biased region" description="Basic and acidic residues" evidence="1">
    <location>
        <begin position="320"/>
        <end position="335"/>
    </location>
</feature>
<feature type="region of interest" description="Disordered" evidence="1">
    <location>
        <begin position="152"/>
        <end position="171"/>
    </location>
</feature>
<dbReference type="EMBL" id="LN891026">
    <property type="protein sequence ID" value="CUS11278.1"/>
    <property type="molecule type" value="Genomic_DNA"/>
</dbReference>
<feature type="compositionally biased region" description="Polar residues" evidence="1">
    <location>
        <begin position="234"/>
        <end position="249"/>
    </location>
</feature>
<gene>
    <name evidence="2" type="ORF">GSTUAT00004642001</name>
</gene>
<dbReference type="Proteomes" id="UP001412239">
    <property type="component" value="Unassembled WGS sequence"/>
</dbReference>
<feature type="region of interest" description="Disordered" evidence="1">
    <location>
        <begin position="228"/>
        <end position="293"/>
    </location>
</feature>
<reference evidence="2" key="1">
    <citation type="submission" date="2015-10" db="EMBL/GenBank/DDBJ databases">
        <authorList>
            <person name="Regsiter A."/>
            <person name="william w."/>
        </authorList>
    </citation>
    <scope>NUCLEOTIDE SEQUENCE</scope>
    <source>
        <strain evidence="2">Montdore</strain>
    </source>
</reference>
<evidence type="ECO:0000313" key="2">
    <source>
        <dbReference type="EMBL" id="CUS11278.1"/>
    </source>
</evidence>
<evidence type="ECO:0000313" key="3">
    <source>
        <dbReference type="Proteomes" id="UP001412239"/>
    </source>
</evidence>
<protein>
    <submittedName>
        <fullName evidence="2">Uncharacterized protein</fullName>
    </submittedName>
</protein>
<accession>A0A292PXC8</accession>
<keyword evidence="3" id="KW-1185">Reference proteome</keyword>
<sequence>MSKLARKFRFEKRNRASRRAGLVSKALPGALADPNSTIHQAVNAVTFSMAVPSSAAGNTATQLSADDILSEGDLGNTNRFLVTRVEDPRVQVVDDQGRLHQACLSPTQPVCTQETSDEVKPLAPVSMQKWLDQTPNAAELEASRDEILEALAFDPEQEENETISGKGKGVDNYRYGLGGAEADLDLNPPEKGPRPLRKRSLSATSSSTLSSLSSEIFYGCGEISPLDEIDPVSERSNSLPASLPPNTAIQEPAANHHSPVPIQGAISNESQTKVERGKGANSGSNSIAPDRKPSIASKLNFKFKGMPIFSSKQASFTGENKTEPNEDNDNKEKARPKFLSSHPSMASIDSLAREPAASFKQSVEKVSSIFTRAHIIFKTSRSSSSHFTPKPGARNDTTRFDMSHEPITVEPFREIFSNHKNFLSMQAEKIQGEEGFKSGPSASKHTQELCPPSEFTEVRSIIKSLPDIHSGLTTPPTIPPTIPNSQITAISAPITPAAEGKISPEPCGNLDDTFADNEENTQVNVLPIHGPSPGTPGELGRHPHSPLFDIRKRSSLTALRIQLDFFNKMVNDIQKKINKLVIYQPTPALLERLRQLKHAHRGIILTLGAAPILEDMKAAGYKGKLLADLEAFQGRLDEYNWEQEGEDPMANPFGLPVEPAWHGGQFEGD</sequence>
<feature type="region of interest" description="Disordered" evidence="1">
    <location>
        <begin position="312"/>
        <end position="342"/>
    </location>
</feature>
<dbReference type="AlphaFoldDB" id="A0A292PXC8"/>
<organism evidence="2 3">
    <name type="scientific">Tuber aestivum</name>
    <name type="common">summer truffle</name>
    <dbReference type="NCBI Taxonomy" id="59557"/>
    <lineage>
        <taxon>Eukaryota</taxon>
        <taxon>Fungi</taxon>
        <taxon>Dikarya</taxon>
        <taxon>Ascomycota</taxon>
        <taxon>Pezizomycotina</taxon>
        <taxon>Pezizomycetes</taxon>
        <taxon>Pezizales</taxon>
        <taxon>Tuberaceae</taxon>
        <taxon>Tuber</taxon>
    </lineage>
</organism>
<name>A0A292PXC8_9PEZI</name>
<evidence type="ECO:0000256" key="1">
    <source>
        <dbReference type="SAM" id="MobiDB-lite"/>
    </source>
</evidence>
<proteinExistence type="predicted"/>